<dbReference type="RefSeq" id="WP_183361756.1">
    <property type="nucleotide sequence ID" value="NZ_BLXZ01000005.1"/>
</dbReference>
<comment type="caution">
    <text evidence="2">The sequence shown here is derived from an EMBL/GenBank/DDBJ whole genome shotgun (WGS) entry which is preliminary data.</text>
</comment>
<dbReference type="EMBL" id="BLXZ01000005">
    <property type="protein sequence ID" value="GFO69183.1"/>
    <property type="molecule type" value="Genomic_DNA"/>
</dbReference>
<sequence length="286" mass="31656">MKKKECLALGRLSLLVVALMLVAATSFAAKVATVDIPVNTEMYATAPAPLTAAQCAQCHNAQFGNLKEKGGKHRFACQDCHKAFHAYNPKKGNYDELMPKCASCHTDIHGPANKDCSSCHTNPHTPRVVVTTPRLTNSCATCHAAQKDELVKFPSKHGTFSCDKCHHTKHGYKPSCAECHKPHYQGQEYSTCLKCHPVHRPKQVTYQSNEPAATCGSCHTQIFNKWKATPSRHAKVNCATCHKDKHGYIPQCTECHKAPHPKNILDRFPKCLTCHLDVHDLPAMKK</sequence>
<dbReference type="Gene3D" id="1.10.287.3080">
    <property type="match status" value="1"/>
</dbReference>
<evidence type="ECO:0000313" key="3">
    <source>
        <dbReference type="Proteomes" id="UP000587586"/>
    </source>
</evidence>
<feature type="signal peptide" evidence="1">
    <location>
        <begin position="1"/>
        <end position="28"/>
    </location>
</feature>
<keyword evidence="1" id="KW-0732">Signal</keyword>
<accession>A0A6V8NCB2</accession>
<organism evidence="2 3">
    <name type="scientific">Geomonas limicola</name>
    <dbReference type="NCBI Taxonomy" id="2740186"/>
    <lineage>
        <taxon>Bacteria</taxon>
        <taxon>Pseudomonadati</taxon>
        <taxon>Thermodesulfobacteriota</taxon>
        <taxon>Desulfuromonadia</taxon>
        <taxon>Geobacterales</taxon>
        <taxon>Geobacteraceae</taxon>
        <taxon>Geomonas</taxon>
    </lineage>
</organism>
<evidence type="ECO:0000313" key="2">
    <source>
        <dbReference type="EMBL" id="GFO69183.1"/>
    </source>
</evidence>
<dbReference type="InterPro" id="IPR036280">
    <property type="entry name" value="Multihaem_cyt_sf"/>
</dbReference>
<protein>
    <submittedName>
        <fullName evidence="2">Cytochrome c</fullName>
    </submittedName>
</protein>
<name>A0A6V8NCB2_9BACT</name>
<evidence type="ECO:0000256" key="1">
    <source>
        <dbReference type="SAM" id="SignalP"/>
    </source>
</evidence>
<dbReference type="AlphaFoldDB" id="A0A6V8NCB2"/>
<feature type="chain" id="PRO_5027683079" evidence="1">
    <location>
        <begin position="29"/>
        <end position="286"/>
    </location>
</feature>
<reference evidence="3" key="1">
    <citation type="submission" date="2020-06" db="EMBL/GenBank/DDBJ databases">
        <title>Draft genomic sequecing of Geomonas sp. Red745.</title>
        <authorList>
            <person name="Itoh H."/>
            <person name="Xu Z.X."/>
            <person name="Ushijima N."/>
            <person name="Masuda Y."/>
            <person name="Shiratori Y."/>
            <person name="Senoo K."/>
        </authorList>
    </citation>
    <scope>NUCLEOTIDE SEQUENCE [LARGE SCALE GENOMIC DNA]</scope>
    <source>
        <strain evidence="3">Red745</strain>
    </source>
</reference>
<dbReference type="Proteomes" id="UP000587586">
    <property type="component" value="Unassembled WGS sequence"/>
</dbReference>
<dbReference type="SUPFAM" id="SSF48695">
    <property type="entry name" value="Multiheme cytochromes"/>
    <property type="match status" value="2"/>
</dbReference>
<proteinExistence type="predicted"/>
<dbReference type="Gene3D" id="3.90.10.10">
    <property type="entry name" value="Cytochrome C3"/>
    <property type="match status" value="1"/>
</dbReference>
<gene>
    <name evidence="2" type="ORF">GMLC_27620</name>
</gene>
<keyword evidence="3" id="KW-1185">Reference proteome</keyword>